<keyword evidence="2" id="KW-0812">Transmembrane</keyword>
<accession>A0AAD6TXS1</accession>
<evidence type="ECO:0000313" key="3">
    <source>
        <dbReference type="EMBL" id="KAJ7079091.1"/>
    </source>
</evidence>
<proteinExistence type="predicted"/>
<feature type="compositionally biased region" description="Polar residues" evidence="1">
    <location>
        <begin position="112"/>
        <end position="121"/>
    </location>
</feature>
<reference evidence="3" key="1">
    <citation type="submission" date="2023-03" db="EMBL/GenBank/DDBJ databases">
        <title>Massive genome expansion in bonnet fungi (Mycena s.s.) driven by repeated elements and novel gene families across ecological guilds.</title>
        <authorList>
            <consortium name="Lawrence Berkeley National Laboratory"/>
            <person name="Harder C.B."/>
            <person name="Miyauchi S."/>
            <person name="Viragh M."/>
            <person name="Kuo A."/>
            <person name="Thoen E."/>
            <person name="Andreopoulos B."/>
            <person name="Lu D."/>
            <person name="Skrede I."/>
            <person name="Drula E."/>
            <person name="Henrissat B."/>
            <person name="Morin E."/>
            <person name="Kohler A."/>
            <person name="Barry K."/>
            <person name="LaButti K."/>
            <person name="Morin E."/>
            <person name="Salamov A."/>
            <person name="Lipzen A."/>
            <person name="Mereny Z."/>
            <person name="Hegedus B."/>
            <person name="Baldrian P."/>
            <person name="Stursova M."/>
            <person name="Weitz H."/>
            <person name="Taylor A."/>
            <person name="Grigoriev I.V."/>
            <person name="Nagy L.G."/>
            <person name="Martin F."/>
            <person name="Kauserud H."/>
        </authorList>
    </citation>
    <scope>NUCLEOTIDE SEQUENCE</scope>
    <source>
        <strain evidence="3">CBHHK173m</strain>
    </source>
</reference>
<dbReference type="Proteomes" id="UP001222325">
    <property type="component" value="Unassembled WGS sequence"/>
</dbReference>
<gene>
    <name evidence="3" type="ORF">B0H15DRAFT_859073</name>
</gene>
<organism evidence="3 4">
    <name type="scientific">Mycena belliarum</name>
    <dbReference type="NCBI Taxonomy" id="1033014"/>
    <lineage>
        <taxon>Eukaryota</taxon>
        <taxon>Fungi</taxon>
        <taxon>Dikarya</taxon>
        <taxon>Basidiomycota</taxon>
        <taxon>Agaricomycotina</taxon>
        <taxon>Agaricomycetes</taxon>
        <taxon>Agaricomycetidae</taxon>
        <taxon>Agaricales</taxon>
        <taxon>Marasmiineae</taxon>
        <taxon>Mycenaceae</taxon>
        <taxon>Mycena</taxon>
    </lineage>
</organism>
<evidence type="ECO:0000256" key="1">
    <source>
        <dbReference type="SAM" id="MobiDB-lite"/>
    </source>
</evidence>
<dbReference type="AlphaFoldDB" id="A0AAD6TXS1"/>
<evidence type="ECO:0000313" key="4">
    <source>
        <dbReference type="Proteomes" id="UP001222325"/>
    </source>
</evidence>
<name>A0AAD6TXS1_9AGAR</name>
<comment type="caution">
    <text evidence="3">The sequence shown here is derived from an EMBL/GenBank/DDBJ whole genome shotgun (WGS) entry which is preliminary data.</text>
</comment>
<sequence>MPPVVELGDPPGTPKPKTPMIAGSVIGGIMGLAYIIGFTIYFVKRCKRKRLHRRIAAGEAQPKEEPAPKERILVPPDPAVLLGHNRPGEVIVVDEKHHHHHRQKSAPRVNAGDSTSNLVRPSTDNRISEEVTVHINE</sequence>
<keyword evidence="2" id="KW-0472">Membrane</keyword>
<dbReference type="EMBL" id="JARJCN010000062">
    <property type="protein sequence ID" value="KAJ7079091.1"/>
    <property type="molecule type" value="Genomic_DNA"/>
</dbReference>
<evidence type="ECO:0000256" key="2">
    <source>
        <dbReference type="SAM" id="Phobius"/>
    </source>
</evidence>
<keyword evidence="4" id="KW-1185">Reference proteome</keyword>
<feature type="region of interest" description="Disordered" evidence="1">
    <location>
        <begin position="96"/>
        <end position="121"/>
    </location>
</feature>
<keyword evidence="2" id="KW-1133">Transmembrane helix</keyword>
<feature type="transmembrane region" description="Helical" evidence="2">
    <location>
        <begin position="20"/>
        <end position="43"/>
    </location>
</feature>
<protein>
    <submittedName>
        <fullName evidence="3">Uncharacterized protein</fullName>
    </submittedName>
</protein>